<dbReference type="EMBL" id="VORB01000002">
    <property type="protein sequence ID" value="TXC82134.1"/>
    <property type="molecule type" value="Genomic_DNA"/>
</dbReference>
<dbReference type="InterPro" id="IPR016187">
    <property type="entry name" value="CTDL_fold"/>
</dbReference>
<dbReference type="InterPro" id="IPR024775">
    <property type="entry name" value="DinB-like"/>
</dbReference>
<keyword evidence="2" id="KW-0408">Iron</keyword>
<organism evidence="6 7">
    <name type="scientific">Luteibaculum oceani</name>
    <dbReference type="NCBI Taxonomy" id="1294296"/>
    <lineage>
        <taxon>Bacteria</taxon>
        <taxon>Pseudomonadati</taxon>
        <taxon>Bacteroidota</taxon>
        <taxon>Flavobacteriia</taxon>
        <taxon>Flavobacteriales</taxon>
        <taxon>Luteibaculaceae</taxon>
        <taxon>Luteibaculum</taxon>
    </lineage>
</organism>
<dbReference type="RefSeq" id="WP_147013362.1">
    <property type="nucleotide sequence ID" value="NZ_VORB01000002.1"/>
</dbReference>
<dbReference type="Gene3D" id="3.90.1580.10">
    <property type="entry name" value="paralog of FGE (formylglycine-generating enzyme)"/>
    <property type="match status" value="2"/>
</dbReference>
<dbReference type="OrthoDB" id="9768004at2"/>
<dbReference type="GO" id="GO:0052699">
    <property type="term" value="P:ergothioneine biosynthetic process"/>
    <property type="evidence" value="ECO:0007669"/>
    <property type="project" value="InterPro"/>
</dbReference>
<keyword evidence="1" id="KW-0560">Oxidoreductase</keyword>
<name>A0A5C6VB60_9FLAO</name>
<dbReference type="Proteomes" id="UP000321168">
    <property type="component" value="Unassembled WGS sequence"/>
</dbReference>
<dbReference type="NCBIfam" id="TIGR03440">
    <property type="entry name" value="egtB_TIGR03440"/>
    <property type="match status" value="1"/>
</dbReference>
<comment type="caution">
    <text evidence="6">The sequence shown here is derived from an EMBL/GenBank/DDBJ whole genome shotgun (WGS) entry which is preliminary data.</text>
</comment>
<dbReference type="AlphaFoldDB" id="A0A5C6VB60"/>
<accession>A0A5C6VB60</accession>
<dbReference type="PANTHER" id="PTHR23150">
    <property type="entry name" value="SULFATASE MODIFYING FACTOR 1, 2"/>
    <property type="match status" value="1"/>
</dbReference>
<sequence length="393" mass="46254">MDSVTVADNTEIIRRFKKVRARTEELCSPLGVEDFIPQPAVFVSPAKWHIAHTTWFFEEFVLSKFKKGYTRFHKDFAFLFNSYYNSVGERLERDNRGLLTRPRLELVFDYRKSVDQEIVSLLQNTDRQELINTIELGLQHEQQHQELLITDLKYIFSQNPIYPTYHKDYYWEKIVEPSQPDVLIEEGVYNIGYEGKDFSFDNEHGKHKVYINPVEISGNLVSNQEFIEFIESGGYDKSEFWLDEGWAFIQENSCKLPLYWKKEDGNYFQYTLNGLQEVNPKAVLMHINYFEAVAYANYKGHRLCTEFEWEVASEELNWGTVWEWTQSAYLPYPNYKKPAGAIGEYNGKFMVNQMVLRGASVATAKGHSRNTYRNFFHPQYSWQVAGIRLAKEI</sequence>
<dbReference type="InterPro" id="IPR005532">
    <property type="entry name" value="SUMF_dom"/>
</dbReference>
<evidence type="ECO:0000256" key="1">
    <source>
        <dbReference type="ARBA" id="ARBA00023002"/>
    </source>
</evidence>
<reference evidence="6 7" key="1">
    <citation type="submission" date="2019-08" db="EMBL/GenBank/DDBJ databases">
        <title>Genome of Luteibaculum oceani JCM 18817.</title>
        <authorList>
            <person name="Bowman J.P."/>
        </authorList>
    </citation>
    <scope>NUCLEOTIDE SEQUENCE [LARGE SCALE GENOMIC DNA]</scope>
    <source>
        <strain evidence="6 7">JCM 18817</strain>
    </source>
</reference>
<proteinExistence type="predicted"/>
<keyword evidence="7" id="KW-1185">Reference proteome</keyword>
<protein>
    <submittedName>
        <fullName evidence="6">Ergothioneine biosynthesis protein EgtB</fullName>
    </submittedName>
</protein>
<dbReference type="InterPro" id="IPR042095">
    <property type="entry name" value="SUMF_sf"/>
</dbReference>
<evidence type="ECO:0000256" key="2">
    <source>
        <dbReference type="ARBA" id="ARBA00023004"/>
    </source>
</evidence>
<dbReference type="SUPFAM" id="SSF56436">
    <property type="entry name" value="C-type lectin-like"/>
    <property type="match status" value="1"/>
</dbReference>
<evidence type="ECO:0000256" key="3">
    <source>
        <dbReference type="ARBA" id="ARBA00037882"/>
    </source>
</evidence>
<dbReference type="InterPro" id="IPR017806">
    <property type="entry name" value="EgtB"/>
</dbReference>
<dbReference type="InterPro" id="IPR051043">
    <property type="entry name" value="Sulfatase_Mod_Factor_Kinase"/>
</dbReference>
<dbReference type="PANTHER" id="PTHR23150:SF36">
    <property type="entry name" value="HERCYNINE OXYGENASE"/>
    <property type="match status" value="1"/>
</dbReference>
<evidence type="ECO:0000313" key="6">
    <source>
        <dbReference type="EMBL" id="TXC82134.1"/>
    </source>
</evidence>
<comment type="pathway">
    <text evidence="3">Amino-acid biosynthesis; ergothioneine biosynthesis.</text>
</comment>
<evidence type="ECO:0000313" key="7">
    <source>
        <dbReference type="Proteomes" id="UP000321168"/>
    </source>
</evidence>
<feature type="domain" description="Sulfatase-modifying factor enzyme-like" evidence="4">
    <location>
        <begin position="182"/>
        <end position="313"/>
    </location>
</feature>
<dbReference type="Pfam" id="PF03781">
    <property type="entry name" value="FGE-sulfatase"/>
    <property type="match status" value="1"/>
</dbReference>
<evidence type="ECO:0000259" key="4">
    <source>
        <dbReference type="Pfam" id="PF03781"/>
    </source>
</evidence>
<evidence type="ECO:0000259" key="5">
    <source>
        <dbReference type="Pfam" id="PF12867"/>
    </source>
</evidence>
<gene>
    <name evidence="6" type="ORF">FRX97_03300</name>
</gene>
<dbReference type="Pfam" id="PF12867">
    <property type="entry name" value="DinB_2"/>
    <property type="match status" value="1"/>
</dbReference>
<feature type="domain" description="DinB-like" evidence="5">
    <location>
        <begin position="16"/>
        <end position="136"/>
    </location>
</feature>